<name>A0A2G2YN88_CAPAN</name>
<dbReference type="Gramene" id="PHT71217">
    <property type="protein sequence ID" value="PHT71217"/>
    <property type="gene ID" value="T459_26321"/>
</dbReference>
<gene>
    <name evidence="2" type="ORF">T459_26321</name>
</gene>
<dbReference type="Proteomes" id="UP000222542">
    <property type="component" value="Unassembled WGS sequence"/>
</dbReference>
<comment type="caution">
    <text evidence="2">The sequence shown here is derived from an EMBL/GenBank/DDBJ whole genome shotgun (WGS) entry which is preliminary data.</text>
</comment>
<reference evidence="2 3" key="2">
    <citation type="journal article" date="2017" name="Genome Biol.">
        <title>New reference genome sequences of hot pepper reveal the massive evolution of plant disease-resistance genes by retroduplication.</title>
        <authorList>
            <person name="Kim S."/>
            <person name="Park J."/>
            <person name="Yeom S.I."/>
            <person name="Kim Y.M."/>
            <person name="Seo E."/>
            <person name="Kim K.T."/>
            <person name="Kim M.S."/>
            <person name="Lee J.M."/>
            <person name="Cheong K."/>
            <person name="Shin H.S."/>
            <person name="Kim S.B."/>
            <person name="Han K."/>
            <person name="Lee J."/>
            <person name="Park M."/>
            <person name="Lee H.A."/>
            <person name="Lee H.Y."/>
            <person name="Lee Y."/>
            <person name="Oh S."/>
            <person name="Lee J.H."/>
            <person name="Choi E."/>
            <person name="Choi E."/>
            <person name="Lee S.E."/>
            <person name="Jeon J."/>
            <person name="Kim H."/>
            <person name="Choi G."/>
            <person name="Song H."/>
            <person name="Lee J."/>
            <person name="Lee S.C."/>
            <person name="Kwon J.K."/>
            <person name="Lee H.Y."/>
            <person name="Koo N."/>
            <person name="Hong Y."/>
            <person name="Kim R.W."/>
            <person name="Kang W.H."/>
            <person name="Huh J.H."/>
            <person name="Kang B.C."/>
            <person name="Yang T.J."/>
            <person name="Lee Y.H."/>
            <person name="Bennetzen J.L."/>
            <person name="Choi D."/>
        </authorList>
    </citation>
    <scope>NUCLEOTIDE SEQUENCE [LARGE SCALE GENOMIC DNA]</scope>
    <source>
        <strain evidence="3">cv. CM334</strain>
    </source>
</reference>
<keyword evidence="3" id="KW-1185">Reference proteome</keyword>
<evidence type="ECO:0000256" key="1">
    <source>
        <dbReference type="SAM" id="MobiDB-lite"/>
    </source>
</evidence>
<reference evidence="2 3" key="1">
    <citation type="journal article" date="2014" name="Nat. Genet.">
        <title>Genome sequence of the hot pepper provides insights into the evolution of pungency in Capsicum species.</title>
        <authorList>
            <person name="Kim S."/>
            <person name="Park M."/>
            <person name="Yeom S.I."/>
            <person name="Kim Y.M."/>
            <person name="Lee J.M."/>
            <person name="Lee H.A."/>
            <person name="Seo E."/>
            <person name="Choi J."/>
            <person name="Cheong K."/>
            <person name="Kim K.T."/>
            <person name="Jung K."/>
            <person name="Lee G.W."/>
            <person name="Oh S.K."/>
            <person name="Bae C."/>
            <person name="Kim S.B."/>
            <person name="Lee H.Y."/>
            <person name="Kim S.Y."/>
            <person name="Kim M.S."/>
            <person name="Kang B.C."/>
            <person name="Jo Y.D."/>
            <person name="Yang H.B."/>
            <person name="Jeong H.J."/>
            <person name="Kang W.H."/>
            <person name="Kwon J.K."/>
            <person name="Shin C."/>
            <person name="Lim J.Y."/>
            <person name="Park J.H."/>
            <person name="Huh J.H."/>
            <person name="Kim J.S."/>
            <person name="Kim B.D."/>
            <person name="Cohen O."/>
            <person name="Paran I."/>
            <person name="Suh M.C."/>
            <person name="Lee S.B."/>
            <person name="Kim Y.K."/>
            <person name="Shin Y."/>
            <person name="Noh S.J."/>
            <person name="Park J."/>
            <person name="Seo Y.S."/>
            <person name="Kwon S.Y."/>
            <person name="Kim H.A."/>
            <person name="Park J.M."/>
            <person name="Kim H.J."/>
            <person name="Choi S.B."/>
            <person name="Bosland P.W."/>
            <person name="Reeves G."/>
            <person name="Jo S.H."/>
            <person name="Lee B.W."/>
            <person name="Cho H.T."/>
            <person name="Choi H.S."/>
            <person name="Lee M.S."/>
            <person name="Yu Y."/>
            <person name="Do Choi Y."/>
            <person name="Park B.S."/>
            <person name="van Deynze A."/>
            <person name="Ashrafi H."/>
            <person name="Hill T."/>
            <person name="Kim W.T."/>
            <person name="Pai H.S."/>
            <person name="Ahn H.K."/>
            <person name="Yeam I."/>
            <person name="Giovannoni J.J."/>
            <person name="Rose J.K."/>
            <person name="Sorensen I."/>
            <person name="Lee S.J."/>
            <person name="Kim R.W."/>
            <person name="Choi I.Y."/>
            <person name="Choi B.S."/>
            <person name="Lim J.S."/>
            <person name="Lee Y.H."/>
            <person name="Choi D."/>
        </authorList>
    </citation>
    <scope>NUCLEOTIDE SEQUENCE [LARGE SCALE GENOMIC DNA]</scope>
    <source>
        <strain evidence="3">cv. CM334</strain>
    </source>
</reference>
<sequence length="76" mass="8523">MTSSSKHIHSQEPARSQPAMVYFTACPAREEWQDNYGVVLTVGKGVARDEKRFSCDVAPNGKGDSCHKRSEPDRRK</sequence>
<accession>A0A2G2YN88</accession>
<evidence type="ECO:0000313" key="3">
    <source>
        <dbReference type="Proteomes" id="UP000222542"/>
    </source>
</evidence>
<dbReference type="AlphaFoldDB" id="A0A2G2YN88"/>
<proteinExistence type="predicted"/>
<feature type="region of interest" description="Disordered" evidence="1">
    <location>
        <begin position="54"/>
        <end position="76"/>
    </location>
</feature>
<evidence type="ECO:0000313" key="2">
    <source>
        <dbReference type="EMBL" id="PHT71217.1"/>
    </source>
</evidence>
<dbReference type="EMBL" id="AYRZ02000010">
    <property type="protein sequence ID" value="PHT71217.1"/>
    <property type="molecule type" value="Genomic_DNA"/>
</dbReference>
<feature type="compositionally biased region" description="Basic and acidic residues" evidence="1">
    <location>
        <begin position="64"/>
        <end position="76"/>
    </location>
</feature>
<protein>
    <submittedName>
        <fullName evidence="2">Uncharacterized protein</fullName>
    </submittedName>
</protein>
<organism evidence="2 3">
    <name type="scientific">Capsicum annuum</name>
    <name type="common">Capsicum pepper</name>
    <dbReference type="NCBI Taxonomy" id="4072"/>
    <lineage>
        <taxon>Eukaryota</taxon>
        <taxon>Viridiplantae</taxon>
        <taxon>Streptophyta</taxon>
        <taxon>Embryophyta</taxon>
        <taxon>Tracheophyta</taxon>
        <taxon>Spermatophyta</taxon>
        <taxon>Magnoliopsida</taxon>
        <taxon>eudicotyledons</taxon>
        <taxon>Gunneridae</taxon>
        <taxon>Pentapetalae</taxon>
        <taxon>asterids</taxon>
        <taxon>lamiids</taxon>
        <taxon>Solanales</taxon>
        <taxon>Solanaceae</taxon>
        <taxon>Solanoideae</taxon>
        <taxon>Capsiceae</taxon>
        <taxon>Capsicum</taxon>
    </lineage>
</organism>